<keyword evidence="1" id="KW-1133">Transmembrane helix</keyword>
<keyword evidence="1" id="KW-0812">Transmembrane</keyword>
<evidence type="ECO:0000256" key="1">
    <source>
        <dbReference type="SAM" id="Phobius"/>
    </source>
</evidence>
<organism evidence="2 3">
    <name type="scientific">Halogeometricum borinquense</name>
    <dbReference type="NCBI Taxonomy" id="60847"/>
    <lineage>
        <taxon>Archaea</taxon>
        <taxon>Methanobacteriati</taxon>
        <taxon>Methanobacteriota</taxon>
        <taxon>Stenosarchaea group</taxon>
        <taxon>Halobacteria</taxon>
        <taxon>Halobacteriales</taxon>
        <taxon>Haloferacaceae</taxon>
        <taxon>Halogeometricum</taxon>
    </lineage>
</organism>
<dbReference type="EMBL" id="RZHH01000002">
    <property type="protein sequence ID" value="RYJ14420.1"/>
    <property type="molecule type" value="Genomic_DNA"/>
</dbReference>
<reference evidence="2 3" key="1">
    <citation type="submission" date="2018-12" db="EMBL/GenBank/DDBJ databases">
        <title>Genome analysis provides insights into bioremediation potentialities of Halogeometricum borinquense strain N11.</title>
        <authorList>
            <person name="Najjari A."/>
            <person name="Youssef N."/>
            <person name="Fhoula I."/>
            <person name="Ben Dhia O."/>
            <person name="Mahjoubi M."/>
            <person name="Ouzari H.I."/>
            <person name="Cherif A."/>
        </authorList>
    </citation>
    <scope>NUCLEOTIDE SEQUENCE [LARGE SCALE GENOMIC DNA]</scope>
    <source>
        <strain evidence="2 3">N11</strain>
    </source>
</reference>
<feature type="transmembrane region" description="Helical" evidence="1">
    <location>
        <begin position="16"/>
        <end position="36"/>
    </location>
</feature>
<dbReference type="GeneID" id="9992785"/>
<comment type="caution">
    <text evidence="2">The sequence shown here is derived from an EMBL/GenBank/DDBJ whole genome shotgun (WGS) entry which is preliminary data.</text>
</comment>
<sequence length="169" mass="17773">MSFTLPGPFSGSLESMLVFVVLSAFSGFVAALVMGVPMSRQEDGFTPAYIAASILRGTTPDEVSEGDAYVTHYGAGVLAGILYAVAYTALAALLPPLVSVGSMLVLPHAVATVVVVGFVYSFFAHLVLPRAGKRVYEERSTAVRGQWLRSSFVFGLTLVVVLPLLTAGL</sequence>
<name>A0A482T9T3_9EURY</name>
<dbReference type="Proteomes" id="UP000294028">
    <property type="component" value="Unassembled WGS sequence"/>
</dbReference>
<protein>
    <submittedName>
        <fullName evidence="2">Uncharacterized protein</fullName>
    </submittedName>
</protein>
<feature type="transmembrane region" description="Helical" evidence="1">
    <location>
        <begin position="106"/>
        <end position="127"/>
    </location>
</feature>
<proteinExistence type="predicted"/>
<feature type="transmembrane region" description="Helical" evidence="1">
    <location>
        <begin position="147"/>
        <end position="166"/>
    </location>
</feature>
<evidence type="ECO:0000313" key="3">
    <source>
        <dbReference type="Proteomes" id="UP000294028"/>
    </source>
</evidence>
<feature type="transmembrane region" description="Helical" evidence="1">
    <location>
        <begin position="73"/>
        <end position="94"/>
    </location>
</feature>
<keyword evidence="1" id="KW-0472">Membrane</keyword>
<gene>
    <name evidence="2" type="ORF">ELS19_10945</name>
</gene>
<accession>A0A482T9T3</accession>
<dbReference type="RefSeq" id="WP_006053785.1">
    <property type="nucleotide sequence ID" value="NZ_RZHH01000002.1"/>
</dbReference>
<dbReference type="OMA" id="FFARIAM"/>
<dbReference type="AlphaFoldDB" id="A0A482T9T3"/>
<evidence type="ECO:0000313" key="2">
    <source>
        <dbReference type="EMBL" id="RYJ14420.1"/>
    </source>
</evidence>